<comment type="caution">
    <text evidence="2">The sequence shown here is derived from an EMBL/GenBank/DDBJ whole genome shotgun (WGS) entry which is preliminary data.</text>
</comment>
<evidence type="ECO:0000313" key="2">
    <source>
        <dbReference type="EMBL" id="KAK7859348.1"/>
    </source>
</evidence>
<organism evidence="2">
    <name type="scientific">Quercus suber</name>
    <name type="common">Cork oak</name>
    <dbReference type="NCBI Taxonomy" id="58331"/>
    <lineage>
        <taxon>Eukaryota</taxon>
        <taxon>Viridiplantae</taxon>
        <taxon>Streptophyta</taxon>
        <taxon>Embryophyta</taxon>
        <taxon>Tracheophyta</taxon>
        <taxon>Spermatophyta</taxon>
        <taxon>Magnoliopsida</taxon>
        <taxon>eudicotyledons</taxon>
        <taxon>Gunneridae</taxon>
        <taxon>Pentapetalae</taxon>
        <taxon>rosids</taxon>
        <taxon>fabids</taxon>
        <taxon>Fagales</taxon>
        <taxon>Fagaceae</taxon>
        <taxon>Quercus</taxon>
    </lineage>
</organism>
<protein>
    <recommendedName>
        <fullName evidence="3">DUF4283 domain-containing protein</fullName>
    </recommendedName>
</protein>
<proteinExistence type="predicted"/>
<dbReference type="EMBL" id="PKMF04000013">
    <property type="protein sequence ID" value="KAK7859348.1"/>
    <property type="molecule type" value="Genomic_DNA"/>
</dbReference>
<evidence type="ECO:0008006" key="3">
    <source>
        <dbReference type="Google" id="ProtNLM"/>
    </source>
</evidence>
<gene>
    <name evidence="2" type="ORF">CFP56_006916</name>
</gene>
<name>A0AAW0M998_QUESU</name>
<dbReference type="AlphaFoldDB" id="A0AAW0M998"/>
<reference evidence="2" key="3">
    <citation type="submission" date="2023-07" db="EMBL/GenBank/DDBJ databases">
        <title>An improved reference 1 genome and first organelle genomes of Quercus suber.</title>
        <authorList>
            <consortium name="Genosuber Consortium"/>
            <person name="Usie A."/>
            <person name="Serra O."/>
            <person name="Barros P."/>
        </authorList>
    </citation>
    <scope>NUCLEOTIDE SEQUENCE</scope>
    <source>
        <strain evidence="2">HL8</strain>
        <tissue evidence="2">Leaves</tissue>
    </source>
</reference>
<accession>A0AAW0M998</accession>
<dbReference type="PANTHER" id="PTHR31286">
    <property type="entry name" value="GLYCINE-RICH CELL WALL STRUCTURAL PROTEIN 1.8-LIKE"/>
    <property type="match status" value="1"/>
</dbReference>
<feature type="region of interest" description="Disordered" evidence="1">
    <location>
        <begin position="163"/>
        <end position="188"/>
    </location>
</feature>
<reference evidence="2" key="2">
    <citation type="journal article" date="2018" name="Sci. Data">
        <title>The draft genome sequence of cork oak.</title>
        <authorList>
            <person name="Ramos A.M."/>
            <person name="Usie A."/>
            <person name="Barbosa P."/>
            <person name="Barros P.M."/>
            <person name="Capote T."/>
            <person name="Chaves I."/>
            <person name="Simoes F."/>
            <person name="Abreu I."/>
            <person name="Carrasquinho I."/>
            <person name="Faro C."/>
            <person name="Guimaraes J.B."/>
            <person name="Mendonca D."/>
            <person name="Nobrega F."/>
            <person name="Rodrigues L."/>
            <person name="Saibo N.J.M."/>
            <person name="Varela M.C."/>
            <person name="Egas C."/>
            <person name="Matos J."/>
            <person name="Miguel C.M."/>
            <person name="Oliveira M.M."/>
            <person name="Ricardo C.P."/>
            <person name="Goncalves S."/>
        </authorList>
    </citation>
    <scope>NUCLEOTIDE SEQUENCE [LARGE SCALE GENOMIC DNA]</scope>
    <source>
        <strain evidence="2">HL8</strain>
    </source>
</reference>
<sequence>MCPWSYEKQLILFQEFDGKLTPKEVEIRTKEIGLAIGAKLGEVMEIDVQESGVHWGTCLRVKFDGKLTPKEVEIRWAPFWIQIFNLPLNCRTKEIGLAIGAKLGEVMEIDVQESGVHWGTCLRVKIKNRPGIGRGTSTGANRWGTRTESERGTVNLSANVLSVEGGGAQNPRQPSVERRPPNRWDTGAESEKWTVIPKAKEISMGVGGVHGSRQCCVETFPLTLQKATPGENVTGPAGLHAIGKGDEGTEKKELKLPDLEAVALMQDKNQTTETESMMWDESIDQREKVMGKEKLDQAQEKGVEESMDKIDIEGNNGPIGPMGLETKLGPLAMVYDEKKGTGDLLASVVEGTSYSTI</sequence>
<dbReference type="InterPro" id="IPR040256">
    <property type="entry name" value="At4g02000-like"/>
</dbReference>
<evidence type="ECO:0000256" key="1">
    <source>
        <dbReference type="SAM" id="MobiDB-lite"/>
    </source>
</evidence>
<reference evidence="2" key="1">
    <citation type="submission" date="2017-12" db="EMBL/GenBank/DDBJ databases">
        <authorList>
            <person name="Barbosa P."/>
            <person name="Usie A."/>
            <person name="Ramos A.M."/>
        </authorList>
    </citation>
    <scope>NUCLEOTIDE SEQUENCE</scope>
    <source>
        <strain evidence="2">HL8</strain>
        <tissue evidence="2">Leaves</tissue>
    </source>
</reference>
<dbReference type="PANTHER" id="PTHR31286:SF62">
    <property type="entry name" value="ZINC FINGER, CCHC-TYPE-LIKE PROTEIN"/>
    <property type="match status" value="1"/>
</dbReference>